<comment type="caution">
    <text evidence="1">The sequence shown here is derived from an EMBL/GenBank/DDBJ whole genome shotgun (WGS) entry which is preliminary data.</text>
</comment>
<reference evidence="1" key="1">
    <citation type="journal article" date="2019" name="BMC Genomics">
        <title>A new reference genome for Sorghum bicolor reveals high levels of sequence similarity between sweet and grain genotypes: implications for the genetics of sugar metabolism.</title>
        <authorList>
            <person name="Cooper E.A."/>
            <person name="Brenton Z.W."/>
            <person name="Flinn B.S."/>
            <person name="Jenkins J."/>
            <person name="Shu S."/>
            <person name="Flowers D."/>
            <person name="Luo F."/>
            <person name="Wang Y."/>
            <person name="Xia P."/>
            <person name="Barry K."/>
            <person name="Daum C."/>
            <person name="Lipzen A."/>
            <person name="Yoshinaga Y."/>
            <person name="Schmutz J."/>
            <person name="Saski C."/>
            <person name="Vermerris W."/>
            <person name="Kresovich S."/>
        </authorList>
    </citation>
    <scope>NUCLEOTIDE SEQUENCE</scope>
</reference>
<dbReference type="Proteomes" id="UP000807115">
    <property type="component" value="Chromosome 6"/>
</dbReference>
<reference evidence="1" key="2">
    <citation type="submission" date="2020-10" db="EMBL/GenBank/DDBJ databases">
        <authorList>
            <person name="Cooper E.A."/>
            <person name="Brenton Z.W."/>
            <person name="Flinn B.S."/>
            <person name="Jenkins J."/>
            <person name="Shu S."/>
            <person name="Flowers D."/>
            <person name="Luo F."/>
            <person name="Wang Y."/>
            <person name="Xia P."/>
            <person name="Barry K."/>
            <person name="Daum C."/>
            <person name="Lipzen A."/>
            <person name="Yoshinaga Y."/>
            <person name="Schmutz J."/>
            <person name="Saski C."/>
            <person name="Vermerris W."/>
            <person name="Kresovich S."/>
        </authorList>
    </citation>
    <scope>NUCLEOTIDE SEQUENCE</scope>
</reference>
<gene>
    <name evidence="1" type="ORF">BDA96_06G062000</name>
</gene>
<name>A0A921QS07_SORBI</name>
<dbReference type="EMBL" id="CM027685">
    <property type="protein sequence ID" value="KAG0525501.1"/>
    <property type="molecule type" value="Genomic_DNA"/>
</dbReference>
<protein>
    <submittedName>
        <fullName evidence="1">Uncharacterized protein</fullName>
    </submittedName>
</protein>
<dbReference type="AlphaFoldDB" id="A0A921QS07"/>
<proteinExistence type="predicted"/>
<evidence type="ECO:0000313" key="1">
    <source>
        <dbReference type="EMBL" id="KAG0525501.1"/>
    </source>
</evidence>
<organism evidence="1 2">
    <name type="scientific">Sorghum bicolor</name>
    <name type="common">Sorghum</name>
    <name type="synonym">Sorghum vulgare</name>
    <dbReference type="NCBI Taxonomy" id="4558"/>
    <lineage>
        <taxon>Eukaryota</taxon>
        <taxon>Viridiplantae</taxon>
        <taxon>Streptophyta</taxon>
        <taxon>Embryophyta</taxon>
        <taxon>Tracheophyta</taxon>
        <taxon>Spermatophyta</taxon>
        <taxon>Magnoliopsida</taxon>
        <taxon>Liliopsida</taxon>
        <taxon>Poales</taxon>
        <taxon>Poaceae</taxon>
        <taxon>PACMAD clade</taxon>
        <taxon>Panicoideae</taxon>
        <taxon>Andropogonodae</taxon>
        <taxon>Andropogoneae</taxon>
        <taxon>Sorghinae</taxon>
        <taxon>Sorghum</taxon>
    </lineage>
</organism>
<evidence type="ECO:0000313" key="2">
    <source>
        <dbReference type="Proteomes" id="UP000807115"/>
    </source>
</evidence>
<accession>A0A921QS07</accession>
<sequence>MNAKQAQVFFHTLSVLTILASQPFTAPITF</sequence>